<feature type="signal peptide" evidence="1">
    <location>
        <begin position="1"/>
        <end position="16"/>
    </location>
</feature>
<proteinExistence type="predicted"/>
<feature type="chain" id="PRO_5035714712" evidence="1">
    <location>
        <begin position="17"/>
        <end position="99"/>
    </location>
</feature>
<keyword evidence="3" id="KW-1185">Reference proteome</keyword>
<evidence type="ECO:0000256" key="1">
    <source>
        <dbReference type="SAM" id="SignalP"/>
    </source>
</evidence>
<keyword evidence="1" id="KW-0732">Signal</keyword>
<protein>
    <submittedName>
        <fullName evidence="2">(apollo) hypothetical protein</fullName>
    </submittedName>
</protein>
<dbReference type="AlphaFoldDB" id="A0A8S3XHB4"/>
<evidence type="ECO:0000313" key="2">
    <source>
        <dbReference type="EMBL" id="CAG5020094.1"/>
    </source>
</evidence>
<comment type="caution">
    <text evidence="2">The sequence shown here is derived from an EMBL/GenBank/DDBJ whole genome shotgun (WGS) entry which is preliminary data.</text>
</comment>
<accession>A0A8S3XHB4</accession>
<reference evidence="2" key="1">
    <citation type="submission" date="2021-04" db="EMBL/GenBank/DDBJ databases">
        <authorList>
            <person name="Tunstrom K."/>
        </authorList>
    </citation>
    <scope>NUCLEOTIDE SEQUENCE</scope>
</reference>
<dbReference type="EMBL" id="CAJQZP010001133">
    <property type="protein sequence ID" value="CAG5020094.1"/>
    <property type="molecule type" value="Genomic_DNA"/>
</dbReference>
<sequence>MHAAILVLALCSAAHSLPIRRVSKNSGDILTNFHTNIPPDRIHQIEAGVSESLLKALTDAQKMHMKRKQFLVTSPTDQHEDNVNGRTDVYEFDLFERDY</sequence>
<dbReference type="Proteomes" id="UP000691718">
    <property type="component" value="Unassembled WGS sequence"/>
</dbReference>
<organism evidence="2 3">
    <name type="scientific">Parnassius apollo</name>
    <name type="common">Apollo butterfly</name>
    <name type="synonym">Papilio apollo</name>
    <dbReference type="NCBI Taxonomy" id="110799"/>
    <lineage>
        <taxon>Eukaryota</taxon>
        <taxon>Metazoa</taxon>
        <taxon>Ecdysozoa</taxon>
        <taxon>Arthropoda</taxon>
        <taxon>Hexapoda</taxon>
        <taxon>Insecta</taxon>
        <taxon>Pterygota</taxon>
        <taxon>Neoptera</taxon>
        <taxon>Endopterygota</taxon>
        <taxon>Lepidoptera</taxon>
        <taxon>Glossata</taxon>
        <taxon>Ditrysia</taxon>
        <taxon>Papilionoidea</taxon>
        <taxon>Papilionidae</taxon>
        <taxon>Parnassiinae</taxon>
        <taxon>Parnassini</taxon>
        <taxon>Parnassius</taxon>
        <taxon>Parnassius</taxon>
    </lineage>
</organism>
<evidence type="ECO:0000313" key="3">
    <source>
        <dbReference type="Proteomes" id="UP000691718"/>
    </source>
</evidence>
<name>A0A8S3XHB4_PARAO</name>
<gene>
    <name evidence="2" type="ORF">PAPOLLO_LOCUS17215</name>
</gene>